<dbReference type="Proteomes" id="UP000187412">
    <property type="component" value="Unassembled WGS sequence"/>
</dbReference>
<name>A0ABX3H7U8_PAEBO</name>
<dbReference type="InterPro" id="IPR042099">
    <property type="entry name" value="ANL_N_sf"/>
</dbReference>
<dbReference type="Pfam" id="PF00501">
    <property type="entry name" value="AMP-binding"/>
    <property type="match status" value="1"/>
</dbReference>
<feature type="domain" description="AMP-dependent synthetase/ligase" evidence="3">
    <location>
        <begin position="9"/>
        <end position="356"/>
    </location>
</feature>
<protein>
    <submittedName>
        <fullName evidence="5">Acyl-CoA synthetase</fullName>
    </submittedName>
</protein>
<dbReference type="PROSITE" id="PS00455">
    <property type="entry name" value="AMP_BINDING"/>
    <property type="match status" value="1"/>
</dbReference>
<dbReference type="Pfam" id="PF13193">
    <property type="entry name" value="AMP-binding_C"/>
    <property type="match status" value="1"/>
</dbReference>
<dbReference type="Gene3D" id="3.30.300.30">
    <property type="match status" value="1"/>
</dbReference>
<evidence type="ECO:0000259" key="4">
    <source>
        <dbReference type="Pfam" id="PF13193"/>
    </source>
</evidence>
<dbReference type="SUPFAM" id="SSF56801">
    <property type="entry name" value="Acetyl-CoA synthetase-like"/>
    <property type="match status" value="1"/>
</dbReference>
<comment type="similarity">
    <text evidence="1">Belongs to the ATP-dependent AMP-binding enzyme family.</text>
</comment>
<organism evidence="5 6">
    <name type="scientific">Paenibacillus borealis</name>
    <dbReference type="NCBI Taxonomy" id="160799"/>
    <lineage>
        <taxon>Bacteria</taxon>
        <taxon>Bacillati</taxon>
        <taxon>Bacillota</taxon>
        <taxon>Bacilli</taxon>
        <taxon>Bacillales</taxon>
        <taxon>Paenibacillaceae</taxon>
        <taxon>Paenibacillus</taxon>
    </lineage>
</organism>
<gene>
    <name evidence="5" type="ORF">BSK56_17785</name>
</gene>
<dbReference type="InterPro" id="IPR045851">
    <property type="entry name" value="AMP-bd_C_sf"/>
</dbReference>
<keyword evidence="6" id="KW-1185">Reference proteome</keyword>
<evidence type="ECO:0000313" key="5">
    <source>
        <dbReference type="EMBL" id="OMD46086.1"/>
    </source>
</evidence>
<evidence type="ECO:0000256" key="1">
    <source>
        <dbReference type="ARBA" id="ARBA00006432"/>
    </source>
</evidence>
<dbReference type="RefSeq" id="WP_076111983.1">
    <property type="nucleotide sequence ID" value="NZ_MPTB01000022.1"/>
</dbReference>
<dbReference type="Gene3D" id="3.40.50.12780">
    <property type="entry name" value="N-terminal domain of ligase-like"/>
    <property type="match status" value="1"/>
</dbReference>
<keyword evidence="2" id="KW-0436">Ligase</keyword>
<accession>A0ABX3H7U8</accession>
<evidence type="ECO:0000256" key="2">
    <source>
        <dbReference type="ARBA" id="ARBA00022598"/>
    </source>
</evidence>
<evidence type="ECO:0000259" key="3">
    <source>
        <dbReference type="Pfam" id="PF00501"/>
    </source>
</evidence>
<reference evidence="5 6" key="1">
    <citation type="submission" date="2016-10" db="EMBL/GenBank/DDBJ databases">
        <title>Paenibacillus species isolates.</title>
        <authorList>
            <person name="Beno S.M."/>
        </authorList>
    </citation>
    <scope>NUCLEOTIDE SEQUENCE [LARGE SCALE GENOMIC DNA]</scope>
    <source>
        <strain evidence="5 6">FSL H7-0744</strain>
    </source>
</reference>
<sequence length="496" mass="56137">MNLIEPLLRHAVQQPDHIALTDGEESRTYWSLVQRMTTIAQGIRQNGLHHDKVAILSANRIEFVEVFLGAIYAGCVPIPLDPKWSINQVNAVLQQCQPKMIFAETHLAKILDLQDTEIQLLTFSDQDMGSGSYDSWLLTLKPEAEMDESNELLFIGFTSGTTGTPKGYMRTHLSWIQSFEATKEAFQLNRIEHMLAPGPFVHSLSLFAVMQSLYSGATFHIVKEFDAGKVLQLCKQNPDVILFVVPTMIEALLQQKDKFGQTQIQALISSGGKWSELSKNRCREIFGAAKLYEFYGSSEASYISYLDVHADNKPDSVGKPFSGVQISIRDEHLQEVSQGSIGQLYIRSDMMFTGYYHLPEETSAVFRDGWLIIGDFMYMDEDGYLYLAGRSKNMMVSGGLNIFPEEVESVLQQMPEIQEVMVLGVQDAYWGEQVTALVKWSGQTRLSVEQIKDYCCRQIANYKAPKQLITVEQFIYTSSGKIARQAMKDYAKRWML</sequence>
<comment type="caution">
    <text evidence="5">The sequence shown here is derived from an EMBL/GenBank/DDBJ whole genome shotgun (WGS) entry which is preliminary data.</text>
</comment>
<dbReference type="EMBL" id="MPTB01000022">
    <property type="protein sequence ID" value="OMD46086.1"/>
    <property type="molecule type" value="Genomic_DNA"/>
</dbReference>
<dbReference type="InterPro" id="IPR000873">
    <property type="entry name" value="AMP-dep_synth/lig_dom"/>
</dbReference>
<dbReference type="InterPro" id="IPR020845">
    <property type="entry name" value="AMP-binding_CS"/>
</dbReference>
<proteinExistence type="inferred from homology"/>
<evidence type="ECO:0000313" key="6">
    <source>
        <dbReference type="Proteomes" id="UP000187412"/>
    </source>
</evidence>
<dbReference type="PANTHER" id="PTHR43201">
    <property type="entry name" value="ACYL-COA SYNTHETASE"/>
    <property type="match status" value="1"/>
</dbReference>
<feature type="domain" description="AMP-binding enzyme C-terminal" evidence="4">
    <location>
        <begin position="406"/>
        <end position="481"/>
    </location>
</feature>
<dbReference type="InterPro" id="IPR025110">
    <property type="entry name" value="AMP-bd_C"/>
</dbReference>
<dbReference type="PANTHER" id="PTHR43201:SF5">
    <property type="entry name" value="MEDIUM-CHAIN ACYL-COA LIGASE ACSF2, MITOCHONDRIAL"/>
    <property type="match status" value="1"/>
</dbReference>